<feature type="transmembrane region" description="Helical" evidence="2">
    <location>
        <begin position="45"/>
        <end position="68"/>
    </location>
</feature>
<dbReference type="Gene3D" id="3.40.50.1820">
    <property type="entry name" value="alpha/beta hydrolase"/>
    <property type="match status" value="1"/>
</dbReference>
<reference evidence="3" key="1">
    <citation type="submission" date="2021-01" db="UniProtKB">
        <authorList>
            <consortium name="EnsemblMetazoa"/>
        </authorList>
    </citation>
    <scope>IDENTIFICATION</scope>
</reference>
<dbReference type="EnsemblMetazoa" id="CLYHEMT017673.1">
    <property type="protein sequence ID" value="CLYHEMP017673.1"/>
    <property type="gene ID" value="CLYHEMG017673"/>
</dbReference>
<evidence type="ECO:0000313" key="3">
    <source>
        <dbReference type="EnsemblMetazoa" id="CLYHEMP017673.1"/>
    </source>
</evidence>
<dbReference type="AlphaFoldDB" id="A0A7M5X568"/>
<dbReference type="PANTHER" id="PTHR43798">
    <property type="entry name" value="MONOACYLGLYCEROL LIPASE"/>
    <property type="match status" value="1"/>
</dbReference>
<keyword evidence="2" id="KW-0812">Transmembrane</keyword>
<keyword evidence="2" id="KW-1133">Transmembrane helix</keyword>
<keyword evidence="2" id="KW-0472">Membrane</keyword>
<dbReference type="PANTHER" id="PTHR43798:SF33">
    <property type="entry name" value="HYDROLASE, PUTATIVE (AFU_ORTHOLOGUE AFUA_2G14860)-RELATED"/>
    <property type="match status" value="1"/>
</dbReference>
<dbReference type="OrthoDB" id="294702at2759"/>
<dbReference type="Proteomes" id="UP000594262">
    <property type="component" value="Unplaced"/>
</dbReference>
<evidence type="ECO:0000313" key="4">
    <source>
        <dbReference type="Proteomes" id="UP000594262"/>
    </source>
</evidence>
<feature type="compositionally biased region" description="Basic and acidic residues" evidence="1">
    <location>
        <begin position="29"/>
        <end position="38"/>
    </location>
</feature>
<dbReference type="SUPFAM" id="SSF53474">
    <property type="entry name" value="alpha/beta-Hydrolases"/>
    <property type="match status" value="1"/>
</dbReference>
<feature type="region of interest" description="Disordered" evidence="1">
    <location>
        <begin position="12"/>
        <end position="38"/>
    </location>
</feature>
<evidence type="ECO:0008006" key="5">
    <source>
        <dbReference type="Google" id="ProtNLM"/>
    </source>
</evidence>
<dbReference type="InterPro" id="IPR029058">
    <property type="entry name" value="AB_hydrolase_fold"/>
</dbReference>
<organism evidence="3 4">
    <name type="scientific">Clytia hemisphaerica</name>
    <dbReference type="NCBI Taxonomy" id="252671"/>
    <lineage>
        <taxon>Eukaryota</taxon>
        <taxon>Metazoa</taxon>
        <taxon>Cnidaria</taxon>
        <taxon>Hydrozoa</taxon>
        <taxon>Hydroidolina</taxon>
        <taxon>Leptothecata</taxon>
        <taxon>Obeliida</taxon>
        <taxon>Clytiidae</taxon>
        <taxon>Clytia</taxon>
    </lineage>
</organism>
<evidence type="ECO:0000256" key="1">
    <source>
        <dbReference type="SAM" id="MobiDB-lite"/>
    </source>
</evidence>
<dbReference type="GO" id="GO:0016020">
    <property type="term" value="C:membrane"/>
    <property type="evidence" value="ECO:0007669"/>
    <property type="project" value="TreeGrafter"/>
</dbReference>
<proteinExistence type="predicted"/>
<protein>
    <recommendedName>
        <fullName evidence="5">AB hydrolase-1 domain-containing protein</fullName>
    </recommendedName>
</protein>
<evidence type="ECO:0000256" key="2">
    <source>
        <dbReference type="SAM" id="Phobius"/>
    </source>
</evidence>
<keyword evidence="4" id="KW-1185">Reference proteome</keyword>
<sequence>FFQNTELVMTIRNRKQKNDDENGNEQNTELEKDQSQDSKPLHPTWSFFGIIQNILKVLFLFFIVPVFLNYTALIKEERELKPEGFMIDVGHGQNLFKNCYGKGSPTVIFDAPLGQSSDVWNLVATSISKMTKVCYYDRAGLGFSQRVSMGINQTVKNRGKPHTVERMVEDFHRLFDNEEKPFILVGADLGAIVTKFYAQLYQDYVASTILINPIFEGLFLGEDNPWTKFWFESYLPSLQLQHISSATGITRLGLQTGLFQEPFPFEKASEDIKRRQKFLRCKPSHISSMIEESHFLNESLAQSRVMGKLRPYPDHIPLHVIWTDKFNDKLSQHINRVWTKSQEMFKETSRTKPASISLIHGTSPEIFFSHSDRITEIIRKAIKSWREKSSHTANG</sequence>
<dbReference type="InterPro" id="IPR050266">
    <property type="entry name" value="AB_hydrolase_sf"/>
</dbReference>
<name>A0A7M5X568_9CNID</name>
<accession>A0A7M5X568</accession>